<organism evidence="1 2">
    <name type="scientific">Clostridium beijerinckii</name>
    <name type="common">Clostridium MP</name>
    <dbReference type="NCBI Taxonomy" id="1520"/>
    <lineage>
        <taxon>Bacteria</taxon>
        <taxon>Bacillati</taxon>
        <taxon>Bacillota</taxon>
        <taxon>Clostridia</taxon>
        <taxon>Eubacteriales</taxon>
        <taxon>Clostridiaceae</taxon>
        <taxon>Clostridium</taxon>
    </lineage>
</organism>
<accession>A0AAW3WA58</accession>
<proteinExistence type="predicted"/>
<dbReference type="Proteomes" id="UP001194098">
    <property type="component" value="Unassembled WGS sequence"/>
</dbReference>
<evidence type="ECO:0008006" key="3">
    <source>
        <dbReference type="Google" id="ProtNLM"/>
    </source>
</evidence>
<sequence>MGYRCHRRRYRNSNTLGAVSNNNNCNGTLGENVRCNCNGTLGENVQCRCRRNYPSAGALEDAYNQGYKDGYCAGVEAGREEGYCQGYQEGAQEGCQDAKEAAVRCINSIRCN</sequence>
<dbReference type="GeneID" id="66346266"/>
<gene>
    <name evidence="1" type="ORF">HGI39_13590</name>
</gene>
<dbReference type="RefSeq" id="WP_077868820.1">
    <property type="nucleotide sequence ID" value="NZ_BKAK01000016.1"/>
</dbReference>
<protein>
    <recommendedName>
        <fullName evidence="3">Flagellar assembly protein H</fullName>
    </recommendedName>
</protein>
<comment type="caution">
    <text evidence="1">The sequence shown here is derived from an EMBL/GenBank/DDBJ whole genome shotgun (WGS) entry which is preliminary data.</text>
</comment>
<name>A0AAW3WA58_CLOBE</name>
<dbReference type="AlphaFoldDB" id="A0AAW3WA58"/>
<evidence type="ECO:0000313" key="2">
    <source>
        <dbReference type="Proteomes" id="UP001194098"/>
    </source>
</evidence>
<evidence type="ECO:0000313" key="1">
    <source>
        <dbReference type="EMBL" id="MBC2475715.1"/>
    </source>
</evidence>
<reference evidence="1" key="2">
    <citation type="journal article" date="2022" name="Nat. Biotechnol.">
        <title>Carbon-negative production of acetone and isopropanol by gas fermentation at industrial pilot scale.</title>
        <authorList>
            <person name="Liew F.E."/>
            <person name="Nogle R."/>
            <person name="Abdalla T."/>
            <person name="Rasor B.J."/>
            <person name="Canter C."/>
            <person name="Jensen R.O."/>
            <person name="Wang L."/>
            <person name="Strutz J."/>
            <person name="Chirania P."/>
            <person name="De Tissera S."/>
            <person name="Mueller A.P."/>
            <person name="Ruan Z."/>
            <person name="Gao A."/>
            <person name="Tran L."/>
            <person name="Engle N.L."/>
            <person name="Bromley J.C."/>
            <person name="Daniell J."/>
            <person name="Conrado R."/>
            <person name="Tschaplinski T.J."/>
            <person name="Giannone R.J."/>
            <person name="Hettich R.L."/>
            <person name="Karim A.S."/>
            <person name="Simpson S.D."/>
            <person name="Brown S.D."/>
            <person name="Leang C."/>
            <person name="Jewett M.C."/>
            <person name="Kopke M."/>
        </authorList>
    </citation>
    <scope>NUCLEOTIDE SEQUENCE</scope>
    <source>
        <strain evidence="1">DJ015</strain>
    </source>
</reference>
<reference evidence="1" key="1">
    <citation type="submission" date="2020-04" db="EMBL/GenBank/DDBJ databases">
        <authorList>
            <person name="Brown S."/>
        </authorList>
    </citation>
    <scope>NUCLEOTIDE SEQUENCE</scope>
    <source>
        <strain evidence="1">DJ015</strain>
    </source>
</reference>
<dbReference type="EMBL" id="JABAGV010000033">
    <property type="protein sequence ID" value="MBC2475715.1"/>
    <property type="molecule type" value="Genomic_DNA"/>
</dbReference>